<dbReference type="PRINTS" id="PR00885">
    <property type="entry name" value="BCTERIALGSPH"/>
</dbReference>
<dbReference type="InterPro" id="IPR045584">
    <property type="entry name" value="Pilin-like"/>
</dbReference>
<evidence type="ECO:0000256" key="3">
    <source>
        <dbReference type="ARBA" id="ARBA00022692"/>
    </source>
</evidence>
<dbReference type="NCBIfam" id="TIGR02532">
    <property type="entry name" value="IV_pilin_GFxxxE"/>
    <property type="match status" value="1"/>
</dbReference>
<gene>
    <name evidence="7" type="primary">gspH</name>
    <name evidence="7" type="ORF">C1O66_01015</name>
</gene>
<feature type="transmembrane region" description="Helical" evidence="6">
    <location>
        <begin position="20"/>
        <end position="45"/>
    </location>
</feature>
<evidence type="ECO:0000256" key="1">
    <source>
        <dbReference type="ARBA" id="ARBA00004167"/>
    </source>
</evidence>
<evidence type="ECO:0000256" key="5">
    <source>
        <dbReference type="ARBA" id="ARBA00023136"/>
    </source>
</evidence>
<dbReference type="EMBL" id="POSP01000001">
    <property type="protein sequence ID" value="PND40009.1"/>
    <property type="molecule type" value="Genomic_DNA"/>
</dbReference>
<dbReference type="PROSITE" id="PS00409">
    <property type="entry name" value="PROKAR_NTER_METHYL"/>
    <property type="match status" value="1"/>
</dbReference>
<evidence type="ECO:0000256" key="2">
    <source>
        <dbReference type="ARBA" id="ARBA00022481"/>
    </source>
</evidence>
<reference evidence="7 8" key="1">
    <citation type="submission" date="2018-01" db="EMBL/GenBank/DDBJ databases">
        <title>Draft genome sequence of Paucibacter aquatile CR182 isolated from freshwater of the Nakdong River.</title>
        <authorList>
            <person name="Choi A."/>
            <person name="Chung E.J."/>
        </authorList>
    </citation>
    <scope>NUCLEOTIDE SEQUENCE [LARGE SCALE GENOMIC DNA]</scope>
    <source>
        <strain evidence="7 8">CR182</strain>
    </source>
</reference>
<evidence type="ECO:0000313" key="8">
    <source>
        <dbReference type="Proteomes" id="UP000235916"/>
    </source>
</evidence>
<sequence length="161" mass="17317">MTPTSAPGNKQPSLRTRLQHGFTLIELLVVVAMVAIASAAVSMAVRDPAEAQLEREAERLVALFETARAESRTAGIDVQWAPLQQDARDHFRFAGLPPTIQLPRRWLGEGVAVQIANARSVRLGPEPMIGPQQLLLTLGSKRLLLSTDGLAPFTVSPAPAP</sequence>
<keyword evidence="2" id="KW-0488">Methylation</keyword>
<organism evidence="7 8">
    <name type="scientific">Kinneretia aquatilis</name>
    <dbReference type="NCBI Taxonomy" id="2070761"/>
    <lineage>
        <taxon>Bacteria</taxon>
        <taxon>Pseudomonadati</taxon>
        <taxon>Pseudomonadota</taxon>
        <taxon>Betaproteobacteria</taxon>
        <taxon>Burkholderiales</taxon>
        <taxon>Sphaerotilaceae</taxon>
        <taxon>Roseateles</taxon>
    </lineage>
</organism>
<proteinExistence type="predicted"/>
<dbReference type="InterPro" id="IPR012902">
    <property type="entry name" value="N_methyl_site"/>
</dbReference>
<comment type="subcellular location">
    <subcellularLocation>
        <location evidence="1">Membrane</location>
        <topology evidence="1">Single-pass membrane protein</topology>
    </subcellularLocation>
</comment>
<dbReference type="GO" id="GO:0016020">
    <property type="term" value="C:membrane"/>
    <property type="evidence" value="ECO:0007669"/>
    <property type="project" value="UniProtKB-SubCell"/>
</dbReference>
<keyword evidence="5 6" id="KW-0472">Membrane</keyword>
<dbReference type="Pfam" id="PF07963">
    <property type="entry name" value="N_methyl"/>
    <property type="match status" value="1"/>
</dbReference>
<dbReference type="GO" id="GO:0015628">
    <property type="term" value="P:protein secretion by the type II secretion system"/>
    <property type="evidence" value="ECO:0007669"/>
    <property type="project" value="InterPro"/>
</dbReference>
<dbReference type="GO" id="GO:0015627">
    <property type="term" value="C:type II protein secretion system complex"/>
    <property type="evidence" value="ECO:0007669"/>
    <property type="project" value="InterPro"/>
</dbReference>
<accession>A0A2N8L2T0</accession>
<dbReference type="InterPro" id="IPR002416">
    <property type="entry name" value="T2SS_protein-GspH"/>
</dbReference>
<keyword evidence="4 6" id="KW-1133">Transmembrane helix</keyword>
<dbReference type="AlphaFoldDB" id="A0A2N8L2T0"/>
<dbReference type="Proteomes" id="UP000235916">
    <property type="component" value="Unassembled WGS sequence"/>
</dbReference>
<keyword evidence="3 6" id="KW-0812">Transmembrane</keyword>
<evidence type="ECO:0000256" key="4">
    <source>
        <dbReference type="ARBA" id="ARBA00022989"/>
    </source>
</evidence>
<keyword evidence="8" id="KW-1185">Reference proteome</keyword>
<comment type="caution">
    <text evidence="7">The sequence shown here is derived from an EMBL/GenBank/DDBJ whole genome shotgun (WGS) entry which is preliminary data.</text>
</comment>
<evidence type="ECO:0000256" key="6">
    <source>
        <dbReference type="SAM" id="Phobius"/>
    </source>
</evidence>
<dbReference type="SUPFAM" id="SSF54523">
    <property type="entry name" value="Pili subunits"/>
    <property type="match status" value="1"/>
</dbReference>
<dbReference type="Gene3D" id="3.30.700.10">
    <property type="entry name" value="Glycoprotein, Type 4 Pilin"/>
    <property type="match status" value="1"/>
</dbReference>
<name>A0A2N8L2T0_9BURK</name>
<evidence type="ECO:0000313" key="7">
    <source>
        <dbReference type="EMBL" id="PND40009.1"/>
    </source>
</evidence>
<dbReference type="OrthoDB" id="9154196at2"/>
<protein>
    <submittedName>
        <fullName evidence="7">Type II secretion system protein GspH</fullName>
    </submittedName>
</protein>